<dbReference type="EMBL" id="NEVH01005885">
    <property type="protein sequence ID" value="PNF38462.1"/>
    <property type="molecule type" value="Genomic_DNA"/>
</dbReference>
<feature type="compositionally biased region" description="Basic and acidic residues" evidence="2">
    <location>
        <begin position="741"/>
        <end position="760"/>
    </location>
</feature>
<proteinExistence type="predicted"/>
<feature type="region of interest" description="Disordered" evidence="2">
    <location>
        <begin position="580"/>
        <end position="599"/>
    </location>
</feature>
<protein>
    <submittedName>
        <fullName evidence="3">Uncharacterized protein</fullName>
    </submittedName>
</protein>
<feature type="compositionally biased region" description="Polar residues" evidence="2">
    <location>
        <begin position="11"/>
        <end position="21"/>
    </location>
</feature>
<organism evidence="3 4">
    <name type="scientific">Cryptotermes secundus</name>
    <dbReference type="NCBI Taxonomy" id="105785"/>
    <lineage>
        <taxon>Eukaryota</taxon>
        <taxon>Metazoa</taxon>
        <taxon>Ecdysozoa</taxon>
        <taxon>Arthropoda</taxon>
        <taxon>Hexapoda</taxon>
        <taxon>Insecta</taxon>
        <taxon>Pterygota</taxon>
        <taxon>Neoptera</taxon>
        <taxon>Polyneoptera</taxon>
        <taxon>Dictyoptera</taxon>
        <taxon>Blattodea</taxon>
        <taxon>Blattoidea</taxon>
        <taxon>Termitoidae</taxon>
        <taxon>Kalotermitidae</taxon>
        <taxon>Cryptotermitinae</taxon>
        <taxon>Cryptotermes</taxon>
    </lineage>
</organism>
<evidence type="ECO:0000313" key="4">
    <source>
        <dbReference type="Proteomes" id="UP000235965"/>
    </source>
</evidence>
<feature type="coiled-coil region" evidence="1">
    <location>
        <begin position="485"/>
        <end position="568"/>
    </location>
</feature>
<dbReference type="EMBL" id="NEVH01005885">
    <property type="protein sequence ID" value="PNF38460.1"/>
    <property type="molecule type" value="Genomic_DNA"/>
</dbReference>
<keyword evidence="1" id="KW-0175">Coiled coil</keyword>
<name>A0A2J7RCA6_9NEOP</name>
<feature type="region of interest" description="Disordered" evidence="2">
    <location>
        <begin position="739"/>
        <end position="809"/>
    </location>
</feature>
<feature type="coiled-coil region" evidence="1">
    <location>
        <begin position="362"/>
        <end position="445"/>
    </location>
</feature>
<evidence type="ECO:0000256" key="2">
    <source>
        <dbReference type="SAM" id="MobiDB-lite"/>
    </source>
</evidence>
<gene>
    <name evidence="3" type="ORF">B7P43_G04034</name>
</gene>
<dbReference type="Proteomes" id="UP000235965">
    <property type="component" value="Unassembled WGS sequence"/>
</dbReference>
<comment type="caution">
    <text evidence="3">The sequence shown here is derived from an EMBL/GenBank/DDBJ whole genome shotgun (WGS) entry which is preliminary data.</text>
</comment>
<keyword evidence="4" id="KW-1185">Reference proteome</keyword>
<sequence>MDLLHLEGPSSLHTGKMQQKSRQAHRVETVDIAKSVQQYNYSRMQPQSPLNIQQKQHLHQTAEGLHPESDAHSELRQSAETLLLCKSPVVVQKAENTVMELTTEAINLMKYQVEQKVQYFNVDHKVQELCQQDGIAKMRSLEIQMENEDLSQEKDLHLRSSGGLALRVKNMLDICGLLQEHYDKLRLTAEQVEKLRSDLHVRFALLSNDLKIQYENLKALTVEHENNMVNLKHTVGKERELRINEIIDANSNYQKQDNILCEKMLILKSEGEKYSSLNIQDEELDRNITEEELNLSEKLKHAHETVQSFACKNETLETDTHSYKSKRKDLKKSLHSITVERDCFKKQAVDLEELFASVSSEEKILSQELDSVKERLSHHERESCEKHNQKDTYETENLDLLQRKSEFEDKHKDVNRKLEDSRIKHDCLTQDLTDLTMNLERIRSEYEITSDSYRSELSDLKSALDVVNIEADSKRTKLKDQTNTVKAFQQEFEEEDALMKSLELKLQSLKASAADEVEKMESLSILVEEKKTRLEEASKLLVVKQSEVGKLKKEVERKHKEHADIKKEMLMAVNKTREETKIVKEEREKRDSEHDKKRQEIMEGLRECREASLKQAEEKEAELNEQRKDNCMLKEKLNNITSHKESIERESEIQKKMLECKIKQLKLELENESTPSTIRNISQISEQDSSSIKANLKPPLPRNTYNQAFVKTKSDDQVISDSDHSSIEFSDLVQLLHSGKKGSELQHSDSAKRRRFETCHKPGKVQTGGTNDYPQPMYCTTPWKHQAKSGRSKKSKYKQPEPLDLLSSL</sequence>
<evidence type="ECO:0000256" key="1">
    <source>
        <dbReference type="SAM" id="Coils"/>
    </source>
</evidence>
<dbReference type="OrthoDB" id="8192473at2759"/>
<dbReference type="AlphaFoldDB" id="A0A2J7RCA6"/>
<feature type="region of interest" description="Disordered" evidence="2">
    <location>
        <begin position="1"/>
        <end position="25"/>
    </location>
</feature>
<feature type="coiled-coil region" evidence="1">
    <location>
        <begin position="178"/>
        <end position="234"/>
    </location>
</feature>
<accession>A0A2J7RCA6</accession>
<feature type="coiled-coil region" evidence="1">
    <location>
        <begin position="602"/>
        <end position="668"/>
    </location>
</feature>
<feature type="compositionally biased region" description="Basic residues" evidence="2">
    <location>
        <begin position="785"/>
        <end position="797"/>
    </location>
</feature>
<evidence type="ECO:0000313" key="3">
    <source>
        <dbReference type="EMBL" id="PNF38460.1"/>
    </source>
</evidence>
<reference evidence="3 4" key="1">
    <citation type="submission" date="2017-12" db="EMBL/GenBank/DDBJ databases">
        <title>Hemimetabolous genomes reveal molecular basis of termite eusociality.</title>
        <authorList>
            <person name="Harrison M.C."/>
            <person name="Jongepier E."/>
            <person name="Robertson H.M."/>
            <person name="Arning N."/>
            <person name="Bitard-Feildel T."/>
            <person name="Chao H."/>
            <person name="Childers C.P."/>
            <person name="Dinh H."/>
            <person name="Doddapaneni H."/>
            <person name="Dugan S."/>
            <person name="Gowin J."/>
            <person name="Greiner C."/>
            <person name="Han Y."/>
            <person name="Hu H."/>
            <person name="Hughes D.S.T."/>
            <person name="Huylmans A.-K."/>
            <person name="Kemena C."/>
            <person name="Kremer L.P.M."/>
            <person name="Lee S.L."/>
            <person name="Lopez-Ezquerra A."/>
            <person name="Mallet L."/>
            <person name="Monroy-Kuhn J.M."/>
            <person name="Moser A."/>
            <person name="Murali S.C."/>
            <person name="Muzny D.M."/>
            <person name="Otani S."/>
            <person name="Piulachs M.-D."/>
            <person name="Poelchau M."/>
            <person name="Qu J."/>
            <person name="Schaub F."/>
            <person name="Wada-Katsumata A."/>
            <person name="Worley K.C."/>
            <person name="Xie Q."/>
            <person name="Ylla G."/>
            <person name="Poulsen M."/>
            <person name="Gibbs R.A."/>
            <person name="Schal C."/>
            <person name="Richards S."/>
            <person name="Belles X."/>
            <person name="Korb J."/>
            <person name="Bornberg-Bauer E."/>
        </authorList>
    </citation>
    <scope>NUCLEOTIDE SEQUENCE [LARGE SCALE GENOMIC DNA]</scope>
    <source>
        <tissue evidence="3">Whole body</tissue>
    </source>
</reference>